<dbReference type="InterPro" id="IPR028002">
    <property type="entry name" value="Myb_DNA-bind_5"/>
</dbReference>
<keyword evidence="10" id="KW-1185">Reference proteome</keyword>
<dbReference type="Pfam" id="PF13873">
    <property type="entry name" value="Myb_DNA-bind_5"/>
    <property type="match status" value="1"/>
</dbReference>
<evidence type="ECO:0000256" key="2">
    <source>
        <dbReference type="ARBA" id="ARBA00016807"/>
    </source>
</evidence>
<dbReference type="Proteomes" id="UP001159042">
    <property type="component" value="Unassembled WGS sequence"/>
</dbReference>
<evidence type="ECO:0000256" key="4">
    <source>
        <dbReference type="ARBA" id="ARBA00023163"/>
    </source>
</evidence>
<dbReference type="AlphaFoldDB" id="A0AAV8VGL0"/>
<evidence type="ECO:0000256" key="3">
    <source>
        <dbReference type="ARBA" id="ARBA00023015"/>
    </source>
</evidence>
<comment type="caution">
    <text evidence="8">The sequence shown here is derived from an EMBL/GenBank/DDBJ whole genome shotgun (WGS) entry which is preliminary data.</text>
</comment>
<evidence type="ECO:0000313" key="9">
    <source>
        <dbReference type="EMBL" id="KAJ8914409.1"/>
    </source>
</evidence>
<evidence type="ECO:0000313" key="10">
    <source>
        <dbReference type="Proteomes" id="UP001159042"/>
    </source>
</evidence>
<accession>A0AAV8VGL0</accession>
<sequence>MKNITLSGAYPFVLGFVEQLEALEDKFFILFLTMEKRTRANNAIWDVMLDFFENHPEMITKKFTAADGKKKQECLWKKLVENLNSLGFGIKPVAKWQKTFIDWKYQVRQKSAEVKTEIEKTGGGRFHKPLSDQELRLLALLGRSSTDGDGKTKEIGLSSVVSTLQSTASTSTPKSSDMDHNIDVVRSFINKEYTTATAVSSDCTEDVNILPPPTSTGTVNINNTPRSRARATPAATFSPQGFRASGNKMDEYQKETMEVLHSINNNISVLASGVQDIVQVLQMLLSQSPENNIMEESQLGEADLELEDTI</sequence>
<keyword evidence="4" id="KW-0804">Transcription</keyword>
<dbReference type="EMBL" id="JANEYG010000095">
    <property type="protein sequence ID" value="KAJ8913348.1"/>
    <property type="molecule type" value="Genomic_DNA"/>
</dbReference>
<feature type="compositionally biased region" description="Low complexity" evidence="6">
    <location>
        <begin position="224"/>
        <end position="239"/>
    </location>
</feature>
<proteinExistence type="predicted"/>
<evidence type="ECO:0000259" key="7">
    <source>
        <dbReference type="Pfam" id="PF13873"/>
    </source>
</evidence>
<evidence type="ECO:0000256" key="6">
    <source>
        <dbReference type="SAM" id="MobiDB-lite"/>
    </source>
</evidence>
<name>A0AAV8VGL0_9CUCU</name>
<feature type="region of interest" description="Disordered" evidence="6">
    <location>
        <begin position="210"/>
        <end position="245"/>
    </location>
</feature>
<organism evidence="8 10">
    <name type="scientific">Exocentrus adspersus</name>
    <dbReference type="NCBI Taxonomy" id="1586481"/>
    <lineage>
        <taxon>Eukaryota</taxon>
        <taxon>Metazoa</taxon>
        <taxon>Ecdysozoa</taxon>
        <taxon>Arthropoda</taxon>
        <taxon>Hexapoda</taxon>
        <taxon>Insecta</taxon>
        <taxon>Pterygota</taxon>
        <taxon>Neoptera</taxon>
        <taxon>Endopterygota</taxon>
        <taxon>Coleoptera</taxon>
        <taxon>Polyphaga</taxon>
        <taxon>Cucujiformia</taxon>
        <taxon>Chrysomeloidea</taxon>
        <taxon>Cerambycidae</taxon>
        <taxon>Lamiinae</taxon>
        <taxon>Acanthocinini</taxon>
        <taxon>Exocentrus</taxon>
    </lineage>
</organism>
<evidence type="ECO:0000313" key="8">
    <source>
        <dbReference type="EMBL" id="KAJ8913348.1"/>
    </source>
</evidence>
<reference evidence="8 10" key="1">
    <citation type="journal article" date="2023" name="Insect Mol. Biol.">
        <title>Genome sequencing provides insights into the evolution of gene families encoding plant cell wall-degrading enzymes in longhorned beetles.</title>
        <authorList>
            <person name="Shin N.R."/>
            <person name="Okamura Y."/>
            <person name="Kirsch R."/>
            <person name="Pauchet Y."/>
        </authorList>
    </citation>
    <scope>NUCLEOTIDE SEQUENCE [LARGE SCALE GENOMIC DNA]</scope>
    <source>
        <strain evidence="8">EAD_L_NR</strain>
    </source>
</reference>
<protein>
    <recommendedName>
        <fullName evidence="2">Regulatory protein zeste</fullName>
    </recommendedName>
</protein>
<feature type="domain" description="Myb/SANT-like DNA-binding" evidence="7">
    <location>
        <begin position="47"/>
        <end position="112"/>
    </location>
</feature>
<evidence type="ECO:0000256" key="1">
    <source>
        <dbReference type="ARBA" id="ARBA00011764"/>
    </source>
</evidence>
<comment type="function">
    <text evidence="5">Involved in transvection phenomena (= synapsis-dependent gene expression), where the synaptic pairing of chromosomes carrying genes with which zeste interacts influences the expression of these genes. Zeste binds to DNA and stimulates transcription from a nearby promoter.</text>
</comment>
<keyword evidence="3" id="KW-0805">Transcription regulation</keyword>
<gene>
    <name evidence="8" type="ORF">NQ315_008738</name>
    <name evidence="9" type="ORF">NQ315_017503</name>
</gene>
<comment type="subunit">
    <text evidence="1">Self-associates forming complexes of several hundred monomers.</text>
</comment>
<dbReference type="EMBL" id="JANEYG010000072">
    <property type="protein sequence ID" value="KAJ8914409.1"/>
    <property type="molecule type" value="Genomic_DNA"/>
</dbReference>
<evidence type="ECO:0000256" key="5">
    <source>
        <dbReference type="ARBA" id="ARBA00025466"/>
    </source>
</evidence>